<protein>
    <submittedName>
        <fullName evidence="2">Uncharacterized protein</fullName>
    </submittedName>
</protein>
<dbReference type="Proteomes" id="UP000248198">
    <property type="component" value="Unassembled WGS sequence"/>
</dbReference>
<comment type="caution">
    <text evidence="2">The sequence shown here is derived from an EMBL/GenBank/DDBJ whole genome shotgun (WGS) entry which is preliminary data.</text>
</comment>
<dbReference type="AlphaFoldDB" id="A0A318UGE6"/>
<feature type="transmembrane region" description="Helical" evidence="1">
    <location>
        <begin position="7"/>
        <end position="26"/>
    </location>
</feature>
<proteinExistence type="predicted"/>
<keyword evidence="1" id="KW-0812">Transmembrane</keyword>
<accession>A0A318UGE6</accession>
<evidence type="ECO:0000313" key="2">
    <source>
        <dbReference type="EMBL" id="PYF74068.1"/>
    </source>
</evidence>
<dbReference type="EMBL" id="QKLU01000004">
    <property type="protein sequence ID" value="PYF74068.1"/>
    <property type="molecule type" value="Genomic_DNA"/>
</dbReference>
<evidence type="ECO:0000256" key="1">
    <source>
        <dbReference type="SAM" id="Phobius"/>
    </source>
</evidence>
<name>A0A318UGE6_9SPHI</name>
<gene>
    <name evidence="2" type="ORF">B0O44_104239</name>
</gene>
<keyword evidence="1" id="KW-0472">Membrane</keyword>
<organism evidence="2 3">
    <name type="scientific">Pedobacter nutrimenti</name>
    <dbReference type="NCBI Taxonomy" id="1241337"/>
    <lineage>
        <taxon>Bacteria</taxon>
        <taxon>Pseudomonadati</taxon>
        <taxon>Bacteroidota</taxon>
        <taxon>Sphingobacteriia</taxon>
        <taxon>Sphingobacteriales</taxon>
        <taxon>Sphingobacteriaceae</taxon>
        <taxon>Pedobacter</taxon>
    </lineage>
</organism>
<keyword evidence="1" id="KW-1133">Transmembrane helix</keyword>
<feature type="transmembrane region" description="Helical" evidence="1">
    <location>
        <begin position="46"/>
        <end position="66"/>
    </location>
</feature>
<keyword evidence="3" id="KW-1185">Reference proteome</keyword>
<reference evidence="2 3" key="1">
    <citation type="submission" date="2018-06" db="EMBL/GenBank/DDBJ databases">
        <title>Genomic Encyclopedia of Archaeal and Bacterial Type Strains, Phase II (KMG-II): from individual species to whole genera.</title>
        <authorList>
            <person name="Goeker M."/>
        </authorList>
    </citation>
    <scope>NUCLEOTIDE SEQUENCE [LARGE SCALE GENOMIC DNA]</scope>
    <source>
        <strain evidence="2 3">DSM 27372</strain>
    </source>
</reference>
<evidence type="ECO:0000313" key="3">
    <source>
        <dbReference type="Proteomes" id="UP000248198"/>
    </source>
</evidence>
<sequence>MFKLIKWTLTTFITFIIVYCTISVITSDNFMSVTPGWHTTIYPSQIRITILSLLLLICAGVISWLFRTIYKYISNFAIRLKAKNEI</sequence>